<organism evidence="3 4">
    <name type="scientific">Halococcoides cellulosivorans</name>
    <dbReference type="NCBI Taxonomy" id="1679096"/>
    <lineage>
        <taxon>Archaea</taxon>
        <taxon>Methanobacteriati</taxon>
        <taxon>Methanobacteriota</taxon>
        <taxon>Stenosarchaea group</taxon>
        <taxon>Halobacteria</taxon>
        <taxon>Halobacteriales</taxon>
        <taxon>Haloarculaceae</taxon>
        <taxon>Halococcoides</taxon>
    </lineage>
</organism>
<evidence type="ECO:0000259" key="2">
    <source>
        <dbReference type="PROSITE" id="PS51766"/>
    </source>
</evidence>
<dbReference type="SUPFAM" id="SSF49384">
    <property type="entry name" value="Carbohydrate-binding domain"/>
    <property type="match status" value="1"/>
</dbReference>
<dbReference type="Proteomes" id="UP000244727">
    <property type="component" value="Chromosome"/>
</dbReference>
<dbReference type="PROSITE" id="PS00448">
    <property type="entry name" value="CLOS_CELLULOSOME_RPT"/>
    <property type="match status" value="1"/>
</dbReference>
<proteinExistence type="predicted"/>
<dbReference type="Pfam" id="PF00963">
    <property type="entry name" value="Cohesin"/>
    <property type="match status" value="1"/>
</dbReference>
<dbReference type="GO" id="GO:0000272">
    <property type="term" value="P:polysaccharide catabolic process"/>
    <property type="evidence" value="ECO:0007669"/>
    <property type="project" value="InterPro"/>
</dbReference>
<dbReference type="InterPro" id="IPR011050">
    <property type="entry name" value="Pectin_lyase_fold/virulence"/>
</dbReference>
<gene>
    <name evidence="3" type="ORF">HARCEL1_10915</name>
</gene>
<feature type="domain" description="Dockerin" evidence="2">
    <location>
        <begin position="443"/>
        <end position="502"/>
    </location>
</feature>
<evidence type="ECO:0000256" key="1">
    <source>
        <dbReference type="SAM" id="MobiDB-lite"/>
    </source>
</evidence>
<dbReference type="SMART" id="SM00710">
    <property type="entry name" value="PbH1"/>
    <property type="match status" value="6"/>
</dbReference>
<dbReference type="InterPro" id="IPR016134">
    <property type="entry name" value="Dockerin_dom"/>
</dbReference>
<keyword evidence="4" id="KW-1185">Reference proteome</keyword>
<dbReference type="GeneID" id="36513024"/>
<dbReference type="SUPFAM" id="SSF51126">
    <property type="entry name" value="Pectin lyase-like"/>
    <property type="match status" value="1"/>
</dbReference>
<dbReference type="InterPro" id="IPR012334">
    <property type="entry name" value="Pectin_lyas_fold"/>
</dbReference>
<dbReference type="SUPFAM" id="SSF63446">
    <property type="entry name" value="Type I dockerin domain"/>
    <property type="match status" value="1"/>
</dbReference>
<sequence>MGEMIGIRQAAIVLAVVAVVGGAFAGVASAQSGVSDRIVVDASGNGDYTSIQAAVDNASTGTTIEIEPGEYSEAVTVGTSNLTIVGTPGEDRPGPGEDAPVMNGTGSDAPAVTLGAGVEDVRIEGLVMEDYRAGATFVNGVDAGDHEDVVIAHNRIEAHSGVGVVASDGTTLSDVRVTANVVDVTANGVLSKTVDDGSPAVIENLTIERNAFTGGVNGIYLVGSSAGDQRAVSITNNTFQNVDVGVELDTEMNASAVTVRANAFDETDSYGVQNRNTAANVDATHNDWGAPSGPYNPTTNPGGAGERVSANVEYDPWDTRYVELGSASGGSGQNVTVPVTVHSDDIAGYELEISYDPSVVRPVGISDGEFERPVSHIDESHGLINITAAQATSASAPTVAQITFEVVGEVNDTATIEVDSGESAVFGTNGTELDAAYGQSTVSVDLLGDVDDDGRVTAGDAVLLQRHLVGESVAIDESAADVDADGDVDAGDVLALQKRLVA</sequence>
<dbReference type="CDD" id="cd08547">
    <property type="entry name" value="Type_II_cohesin"/>
    <property type="match status" value="1"/>
</dbReference>
<dbReference type="AlphaFoldDB" id="A0A2R4X304"/>
<dbReference type="GO" id="GO:0030246">
    <property type="term" value="F:carbohydrate binding"/>
    <property type="evidence" value="ECO:0007669"/>
    <property type="project" value="InterPro"/>
</dbReference>
<reference evidence="3 4" key="1">
    <citation type="submission" date="2018-04" db="EMBL/GenBank/DDBJ databases">
        <title>Halococcoides cellulosivorans gen. nov., sp. nov., an extremely halophilic cellulose-utilizing haloarchaeon from hypersaline lakes.</title>
        <authorList>
            <person name="Sorokin D.Y."/>
            <person name="Toshchakov S.V."/>
            <person name="Samarov N.I."/>
            <person name="Korzhenkov A."/>
            <person name="Kublanov I.V."/>
        </authorList>
    </citation>
    <scope>NUCLEOTIDE SEQUENCE [LARGE SCALE GENOMIC DNA]</scope>
    <source>
        <strain evidence="3 4">HArcel1</strain>
    </source>
</reference>
<evidence type="ECO:0000313" key="4">
    <source>
        <dbReference type="Proteomes" id="UP000244727"/>
    </source>
</evidence>
<evidence type="ECO:0000313" key="3">
    <source>
        <dbReference type="EMBL" id="AWB28180.1"/>
    </source>
</evidence>
<name>A0A2R4X304_9EURY</name>
<dbReference type="InterPro" id="IPR006626">
    <property type="entry name" value="PbH1"/>
</dbReference>
<accession>A0A2R4X304</accession>
<protein>
    <recommendedName>
        <fullName evidence="2">Dockerin domain-containing protein</fullName>
    </recommendedName>
</protein>
<dbReference type="KEGG" id="harc:HARCEL1_10915"/>
<dbReference type="Gene3D" id="2.160.20.10">
    <property type="entry name" value="Single-stranded right-handed beta-helix, Pectin lyase-like"/>
    <property type="match status" value="1"/>
</dbReference>
<dbReference type="PROSITE" id="PS51766">
    <property type="entry name" value="DOCKERIN"/>
    <property type="match status" value="1"/>
</dbReference>
<dbReference type="InterPro" id="IPR036439">
    <property type="entry name" value="Dockerin_dom_sf"/>
</dbReference>
<feature type="region of interest" description="Disordered" evidence="1">
    <location>
        <begin position="285"/>
        <end position="305"/>
    </location>
</feature>
<dbReference type="Gene3D" id="1.10.1330.10">
    <property type="entry name" value="Dockerin domain"/>
    <property type="match status" value="1"/>
</dbReference>
<dbReference type="Gene3D" id="2.60.40.680">
    <property type="match status" value="1"/>
</dbReference>
<dbReference type="GO" id="GO:0004553">
    <property type="term" value="F:hydrolase activity, hydrolyzing O-glycosyl compounds"/>
    <property type="evidence" value="ECO:0007669"/>
    <property type="project" value="InterPro"/>
</dbReference>
<dbReference type="InterPro" id="IPR002102">
    <property type="entry name" value="Cohesin_dom"/>
</dbReference>
<dbReference type="Pfam" id="PF00404">
    <property type="entry name" value="Dockerin_1"/>
    <property type="match status" value="1"/>
</dbReference>
<dbReference type="RefSeq" id="WP_108383461.1">
    <property type="nucleotide sequence ID" value="NZ_CP028858.1"/>
</dbReference>
<dbReference type="InterPro" id="IPR008965">
    <property type="entry name" value="CBM2/CBM3_carb-bd_dom_sf"/>
</dbReference>
<dbReference type="InterPro" id="IPR002105">
    <property type="entry name" value="Dockerin_1_rpt"/>
</dbReference>
<dbReference type="EMBL" id="CP028858">
    <property type="protein sequence ID" value="AWB28180.1"/>
    <property type="molecule type" value="Genomic_DNA"/>
</dbReference>